<evidence type="ECO:0000313" key="3">
    <source>
        <dbReference type="Proteomes" id="UP000615989"/>
    </source>
</evidence>
<dbReference type="EMBL" id="WTVG01000108">
    <property type="protein sequence ID" value="NMG26937.1"/>
    <property type="molecule type" value="Genomic_DNA"/>
</dbReference>
<comment type="caution">
    <text evidence="2">The sequence shown here is derived from an EMBL/GenBank/DDBJ whole genome shotgun (WGS) entry which is preliminary data.</text>
</comment>
<dbReference type="CDD" id="cd00060">
    <property type="entry name" value="FHA"/>
    <property type="match status" value="1"/>
</dbReference>
<dbReference type="Pfam" id="PF00498">
    <property type="entry name" value="FHA"/>
    <property type="match status" value="1"/>
</dbReference>
<proteinExistence type="predicted"/>
<gene>
    <name evidence="2" type="ORF">GO606_19970</name>
</gene>
<evidence type="ECO:0000259" key="1">
    <source>
        <dbReference type="PROSITE" id="PS50006"/>
    </source>
</evidence>
<evidence type="ECO:0000313" key="2">
    <source>
        <dbReference type="EMBL" id="NMG26937.1"/>
    </source>
</evidence>
<organism evidence="2 3">
    <name type="scientific">Aromatoleum anaerobium</name>
    <dbReference type="NCBI Taxonomy" id="182180"/>
    <lineage>
        <taxon>Bacteria</taxon>
        <taxon>Pseudomonadati</taxon>
        <taxon>Pseudomonadota</taxon>
        <taxon>Betaproteobacteria</taxon>
        <taxon>Rhodocyclales</taxon>
        <taxon>Rhodocyclaceae</taxon>
        <taxon>Aromatoleum</taxon>
    </lineage>
</organism>
<keyword evidence="3" id="KW-1185">Reference proteome</keyword>
<accession>A0ABX1PQN8</accession>
<dbReference type="InterPro" id="IPR000253">
    <property type="entry name" value="FHA_dom"/>
</dbReference>
<dbReference type="PROSITE" id="PS50006">
    <property type="entry name" value="FHA_DOMAIN"/>
    <property type="match status" value="1"/>
</dbReference>
<dbReference type="RefSeq" id="WP_169120476.1">
    <property type="nucleotide sequence ID" value="NZ_WTVG02000038.1"/>
</dbReference>
<dbReference type="Proteomes" id="UP000615989">
    <property type="component" value="Unassembled WGS sequence"/>
</dbReference>
<feature type="domain" description="FHA" evidence="1">
    <location>
        <begin position="204"/>
        <end position="247"/>
    </location>
</feature>
<reference evidence="2" key="1">
    <citation type="submission" date="2019-12" db="EMBL/GenBank/DDBJ databases">
        <title>Comparative genomics gives insights into the taxonomy of the Azoarcus-Aromatoleum group and reveals separate origins of nif in the plant-associated Azoarcus and non-plant-associated Aromatoleum sub-groups.</title>
        <authorList>
            <person name="Lafos M."/>
            <person name="Maluk M."/>
            <person name="Batista M."/>
            <person name="Junghare M."/>
            <person name="Carmona M."/>
            <person name="Faoro H."/>
            <person name="Cruz L.M."/>
            <person name="Battistoni F."/>
            <person name="De Souza E."/>
            <person name="Pedrosa F."/>
            <person name="Chen W.-M."/>
            <person name="Poole P.S."/>
            <person name="Dixon R.A."/>
            <person name="James E.K."/>
        </authorList>
    </citation>
    <scope>NUCLEOTIDE SEQUENCE</scope>
    <source>
        <strain evidence="2">LuFRes1</strain>
    </source>
</reference>
<sequence>MIQPKNVCVLVAEVPGRRHLVEALGAHEVNHAVERCMHRIERAVEANAGARVRREAARACATFERCDAAILAACEMLERVESLPPLRGLRMTIRVGVHYGAAASPCQPVSADEALAMRLADTAKPGHILASNAVVMQLSHGVRHLACNTPLPDPALDGLGWPVFEIVRYSGTITSIPAAERISQRLRIHHQQDVLFVEENRPVVLLGREIGNDIVIIDRRTSRQHARIERRREGFVLIDQSTNGTYVAENGGAEQCIKAGELALIGPGRIGCGFSANDIERDLAFFEIV</sequence>
<dbReference type="Gene3D" id="2.60.200.20">
    <property type="match status" value="1"/>
</dbReference>
<dbReference type="InterPro" id="IPR029787">
    <property type="entry name" value="Nucleotide_cyclase"/>
</dbReference>
<dbReference type="SUPFAM" id="SSF55073">
    <property type="entry name" value="Nucleotide cyclase"/>
    <property type="match status" value="1"/>
</dbReference>
<dbReference type="InterPro" id="IPR008984">
    <property type="entry name" value="SMAD_FHA_dom_sf"/>
</dbReference>
<name>A0ABX1PQN8_9RHOO</name>
<dbReference type="Gene3D" id="3.30.70.1230">
    <property type="entry name" value="Nucleotide cyclase"/>
    <property type="match status" value="1"/>
</dbReference>
<dbReference type="SMART" id="SM00240">
    <property type="entry name" value="FHA"/>
    <property type="match status" value="1"/>
</dbReference>
<protein>
    <submittedName>
        <fullName evidence="2">FHA domain-containing protein</fullName>
    </submittedName>
</protein>
<dbReference type="SUPFAM" id="SSF49879">
    <property type="entry name" value="SMAD/FHA domain"/>
    <property type="match status" value="1"/>
</dbReference>